<evidence type="ECO:0000259" key="8">
    <source>
        <dbReference type="Pfam" id="PF20684"/>
    </source>
</evidence>
<gene>
    <name evidence="9" type="ORF">CBYS24578_00006959</name>
</gene>
<protein>
    <recommendedName>
        <fullName evidence="8">Rhodopsin domain-containing protein</fullName>
    </recommendedName>
</protein>
<evidence type="ECO:0000256" key="4">
    <source>
        <dbReference type="ARBA" id="ARBA00023136"/>
    </source>
</evidence>
<feature type="transmembrane region" description="Helical" evidence="7">
    <location>
        <begin position="16"/>
        <end position="35"/>
    </location>
</feature>
<comment type="subcellular location">
    <subcellularLocation>
        <location evidence="1">Membrane</location>
        <topology evidence="1">Multi-pass membrane protein</topology>
    </subcellularLocation>
</comment>
<evidence type="ECO:0000256" key="6">
    <source>
        <dbReference type="SAM" id="MobiDB-lite"/>
    </source>
</evidence>
<keyword evidence="10" id="KW-1185">Reference proteome</keyword>
<feature type="transmembrane region" description="Helical" evidence="7">
    <location>
        <begin position="210"/>
        <end position="238"/>
    </location>
</feature>
<reference evidence="9" key="1">
    <citation type="submission" date="2021-10" db="EMBL/GenBank/DDBJ databases">
        <authorList>
            <person name="Piombo E."/>
        </authorList>
    </citation>
    <scope>NUCLEOTIDE SEQUENCE</scope>
</reference>
<dbReference type="EMBL" id="CABFNO020001476">
    <property type="protein sequence ID" value="CAG9990704.1"/>
    <property type="molecule type" value="Genomic_DNA"/>
</dbReference>
<dbReference type="OrthoDB" id="5417844at2759"/>
<feature type="region of interest" description="Disordered" evidence="6">
    <location>
        <begin position="291"/>
        <end position="318"/>
    </location>
</feature>
<dbReference type="PANTHER" id="PTHR33048:SF47">
    <property type="entry name" value="INTEGRAL MEMBRANE PROTEIN-RELATED"/>
    <property type="match status" value="1"/>
</dbReference>
<evidence type="ECO:0000256" key="3">
    <source>
        <dbReference type="ARBA" id="ARBA00022989"/>
    </source>
</evidence>
<accession>A0A9N9UNC3</accession>
<feature type="domain" description="Rhodopsin" evidence="8">
    <location>
        <begin position="32"/>
        <end position="275"/>
    </location>
</feature>
<evidence type="ECO:0000256" key="5">
    <source>
        <dbReference type="ARBA" id="ARBA00038359"/>
    </source>
</evidence>
<feature type="compositionally biased region" description="Polar residues" evidence="6">
    <location>
        <begin position="291"/>
        <end position="309"/>
    </location>
</feature>
<comment type="similarity">
    <text evidence="5">Belongs to the SAT4 family.</text>
</comment>
<feature type="transmembrane region" description="Helical" evidence="7">
    <location>
        <begin position="176"/>
        <end position="198"/>
    </location>
</feature>
<feature type="region of interest" description="Disordered" evidence="6">
    <location>
        <begin position="356"/>
        <end position="403"/>
    </location>
</feature>
<feature type="transmembrane region" description="Helical" evidence="7">
    <location>
        <begin position="131"/>
        <end position="156"/>
    </location>
</feature>
<proteinExistence type="inferred from homology"/>
<name>A0A9N9UNC3_9HYPO</name>
<evidence type="ECO:0000256" key="7">
    <source>
        <dbReference type="SAM" id="Phobius"/>
    </source>
</evidence>
<keyword evidence="3 7" id="KW-1133">Transmembrane helix</keyword>
<dbReference type="GO" id="GO:0016020">
    <property type="term" value="C:membrane"/>
    <property type="evidence" value="ECO:0007669"/>
    <property type="project" value="UniProtKB-SubCell"/>
</dbReference>
<dbReference type="InterPro" id="IPR049326">
    <property type="entry name" value="Rhodopsin_dom_fungi"/>
</dbReference>
<organism evidence="9 10">
    <name type="scientific">Clonostachys byssicola</name>
    <dbReference type="NCBI Taxonomy" id="160290"/>
    <lineage>
        <taxon>Eukaryota</taxon>
        <taxon>Fungi</taxon>
        <taxon>Dikarya</taxon>
        <taxon>Ascomycota</taxon>
        <taxon>Pezizomycotina</taxon>
        <taxon>Sordariomycetes</taxon>
        <taxon>Hypocreomycetidae</taxon>
        <taxon>Hypocreales</taxon>
        <taxon>Bionectriaceae</taxon>
        <taxon>Clonostachys</taxon>
    </lineage>
</organism>
<keyword evidence="2 7" id="KW-0812">Transmembrane</keyword>
<dbReference type="InterPro" id="IPR052337">
    <property type="entry name" value="SAT4-like"/>
</dbReference>
<dbReference type="PANTHER" id="PTHR33048">
    <property type="entry name" value="PTH11-LIKE INTEGRAL MEMBRANE PROTEIN (AFU_ORTHOLOGUE AFUA_5G11245)"/>
    <property type="match status" value="1"/>
</dbReference>
<dbReference type="AlphaFoldDB" id="A0A9N9UNC3"/>
<sequence length="403" mass="44293">MAGQESYEAFRVRFDGAAISTYVLLMLVVPMKIWCRTQVSGWKSIGWDDWLSVATLAFANVWFWDNMIGVRPYLGRHVGTGESEVNPEQLEYFLKCLYVASISYVVTIGFIKLTILAFYWKLFSVAARWPIRILAASVVAWLIAFVYLGAFGCLPIRAQWDVTAMATAKCVPPKSIYLGASLPNVITDLILVLMPIPYVWRLNIALQQRLILAGLFMLGLFICIVSIIRLTIVMSIATSDHDTTYNLKDFMLWSIVEVNIGLVCSCLPSMRHILKAIGLARFFSLSYGPNGQNTPGRHPNSDPTGVHTGSSGGRVLRSRQNASNNSGLWWGNTGLSRIDSDEDAYQMMDHVAGANVSAAAAESGQQSGQETDQGSTEEGRDGSKNGGIVVHQSWSVMTDGKGS</sequence>
<feature type="transmembrane region" description="Helical" evidence="7">
    <location>
        <begin position="250"/>
        <end position="267"/>
    </location>
</feature>
<evidence type="ECO:0000313" key="9">
    <source>
        <dbReference type="EMBL" id="CAG9990704.1"/>
    </source>
</evidence>
<feature type="compositionally biased region" description="Low complexity" evidence="6">
    <location>
        <begin position="356"/>
        <end position="370"/>
    </location>
</feature>
<evidence type="ECO:0000256" key="2">
    <source>
        <dbReference type="ARBA" id="ARBA00022692"/>
    </source>
</evidence>
<evidence type="ECO:0000256" key="1">
    <source>
        <dbReference type="ARBA" id="ARBA00004141"/>
    </source>
</evidence>
<dbReference type="Pfam" id="PF20684">
    <property type="entry name" value="Fung_rhodopsin"/>
    <property type="match status" value="1"/>
</dbReference>
<evidence type="ECO:0000313" key="10">
    <source>
        <dbReference type="Proteomes" id="UP000754883"/>
    </source>
</evidence>
<feature type="transmembrane region" description="Helical" evidence="7">
    <location>
        <begin position="97"/>
        <end position="119"/>
    </location>
</feature>
<keyword evidence="4 7" id="KW-0472">Membrane</keyword>
<comment type="caution">
    <text evidence="9">The sequence shown here is derived from an EMBL/GenBank/DDBJ whole genome shotgun (WGS) entry which is preliminary data.</text>
</comment>
<dbReference type="Proteomes" id="UP000754883">
    <property type="component" value="Unassembled WGS sequence"/>
</dbReference>